<protein>
    <submittedName>
        <fullName evidence="3">Uncharacterized protein</fullName>
    </submittedName>
</protein>
<evidence type="ECO:0000313" key="3">
    <source>
        <dbReference type="EMBL" id="CEG41514.1"/>
    </source>
</evidence>
<evidence type="ECO:0000256" key="1">
    <source>
        <dbReference type="SAM" id="MobiDB-lite"/>
    </source>
</evidence>
<dbReference type="OMA" id="SNEHNYW"/>
<proteinExistence type="predicted"/>
<sequence length="259" mass="30053">MFWSAVLDLKTQRPPTRSYGSFNRPTSTSTSTFHIPQSIPEHQPISQFTSPLPDRFRLEEYIERPDTVSARTQASLQLSEQTQTALKLLLQRERESKNTIQPQDVRAMNRMKKTRNDLPERMPLLQSIDIDSVYNQEEPNPQESSNEHNYWMQELERRRAGLRKSRRRTCTSMSERATTSPFKVGLVMCSVPLVLMFGFVLFVFLSGTRYETAKESVKEFVGMGTVGKQDEKSINTITRDNQVVMNWKVSKRLRSVVRE</sequence>
<reference evidence="4" key="1">
    <citation type="submission" date="2014-09" db="EMBL/GenBank/DDBJ databases">
        <authorList>
            <person name="Sharma Rahul"/>
            <person name="Thines Marco"/>
        </authorList>
    </citation>
    <scope>NUCLEOTIDE SEQUENCE [LARGE SCALE GENOMIC DNA]</scope>
</reference>
<accession>A0A0P1AKF2</accession>
<feature type="region of interest" description="Disordered" evidence="1">
    <location>
        <begin position="14"/>
        <end position="36"/>
    </location>
</feature>
<dbReference type="EMBL" id="CCYD01000553">
    <property type="protein sequence ID" value="CEG41514.1"/>
    <property type="molecule type" value="Genomic_DNA"/>
</dbReference>
<dbReference type="GeneID" id="36406910"/>
<dbReference type="OrthoDB" id="119193at2759"/>
<feature type="transmembrane region" description="Helical" evidence="2">
    <location>
        <begin position="184"/>
        <end position="205"/>
    </location>
</feature>
<name>A0A0P1AKF2_PLAHL</name>
<keyword evidence="2" id="KW-1133">Transmembrane helix</keyword>
<feature type="region of interest" description="Disordered" evidence="1">
    <location>
        <begin position="93"/>
        <end position="122"/>
    </location>
</feature>
<dbReference type="RefSeq" id="XP_024577883.1">
    <property type="nucleotide sequence ID" value="XM_024727291.1"/>
</dbReference>
<organism evidence="3 4">
    <name type="scientific">Plasmopara halstedii</name>
    <name type="common">Downy mildew of sunflower</name>
    <dbReference type="NCBI Taxonomy" id="4781"/>
    <lineage>
        <taxon>Eukaryota</taxon>
        <taxon>Sar</taxon>
        <taxon>Stramenopiles</taxon>
        <taxon>Oomycota</taxon>
        <taxon>Peronosporomycetes</taxon>
        <taxon>Peronosporales</taxon>
        <taxon>Peronosporaceae</taxon>
        <taxon>Plasmopara</taxon>
    </lineage>
</organism>
<evidence type="ECO:0000313" key="4">
    <source>
        <dbReference type="Proteomes" id="UP000054928"/>
    </source>
</evidence>
<evidence type="ECO:0000256" key="2">
    <source>
        <dbReference type="SAM" id="Phobius"/>
    </source>
</evidence>
<dbReference type="Proteomes" id="UP000054928">
    <property type="component" value="Unassembled WGS sequence"/>
</dbReference>
<keyword evidence="4" id="KW-1185">Reference proteome</keyword>
<keyword evidence="2" id="KW-0472">Membrane</keyword>
<keyword evidence="2" id="KW-0812">Transmembrane</keyword>
<dbReference type="AlphaFoldDB" id="A0A0P1AKF2"/>
<feature type="compositionally biased region" description="Polar residues" evidence="1">
    <location>
        <begin position="14"/>
        <end position="35"/>
    </location>
</feature>